<keyword evidence="3" id="KW-1185">Reference proteome</keyword>
<reference evidence="2 3" key="1">
    <citation type="submission" date="2016-02" db="EMBL/GenBank/DDBJ databases">
        <title>Genome analysis of coral dinoflagellate symbionts highlights evolutionary adaptations to a symbiotic lifestyle.</title>
        <authorList>
            <person name="Aranda M."/>
            <person name="Li Y."/>
            <person name="Liew Y.J."/>
            <person name="Baumgarten S."/>
            <person name="Simakov O."/>
            <person name="Wilson M."/>
            <person name="Piel J."/>
            <person name="Ashoor H."/>
            <person name="Bougouffa S."/>
            <person name="Bajic V.B."/>
            <person name="Ryu T."/>
            <person name="Ravasi T."/>
            <person name="Bayer T."/>
            <person name="Micklem G."/>
            <person name="Kim H."/>
            <person name="Bhak J."/>
            <person name="Lajeunesse T.C."/>
            <person name="Voolstra C.R."/>
        </authorList>
    </citation>
    <scope>NUCLEOTIDE SEQUENCE [LARGE SCALE GENOMIC DNA]</scope>
    <source>
        <strain evidence="2 3">CCMP2467</strain>
    </source>
</reference>
<dbReference type="EMBL" id="LSRX01000333">
    <property type="protein sequence ID" value="OLQ00248.1"/>
    <property type="molecule type" value="Genomic_DNA"/>
</dbReference>
<comment type="caution">
    <text evidence="2">The sequence shown here is derived from an EMBL/GenBank/DDBJ whole genome shotgun (WGS) entry which is preliminary data.</text>
</comment>
<feature type="region of interest" description="Disordered" evidence="1">
    <location>
        <begin position="42"/>
        <end position="61"/>
    </location>
</feature>
<accession>A0A1Q9DYK5</accession>
<feature type="region of interest" description="Disordered" evidence="1">
    <location>
        <begin position="1"/>
        <end position="27"/>
    </location>
</feature>
<protein>
    <submittedName>
        <fullName evidence="2">Uncharacterized protein</fullName>
    </submittedName>
</protein>
<organism evidence="2 3">
    <name type="scientific">Symbiodinium microadriaticum</name>
    <name type="common">Dinoflagellate</name>
    <name type="synonym">Zooxanthella microadriatica</name>
    <dbReference type="NCBI Taxonomy" id="2951"/>
    <lineage>
        <taxon>Eukaryota</taxon>
        <taxon>Sar</taxon>
        <taxon>Alveolata</taxon>
        <taxon>Dinophyceae</taxon>
        <taxon>Suessiales</taxon>
        <taxon>Symbiodiniaceae</taxon>
        <taxon>Symbiodinium</taxon>
    </lineage>
</organism>
<dbReference type="OrthoDB" id="417619at2759"/>
<sequence length="466" mass="51160">MASSDEENGDDDRDFDNGSDTAQKDLQGLMLAAGTKVRCNWLDPSKESEAEPTESAAKKAKIDSKGEQAAFAQLLAAAKACERFQVKGPQWVGTSLHKYPEVPERHGAILRAVSESLMNRLVVLRVDNFPGSGDPVFGTRHELRRSFRAPDFFGKLTAGFKGTCCLKKVTLQGGFHSASSVCNFLHVVKPQLESFRCRGCLFHGRNFEMLAKALSSASQQSLLEFETDAAIGGKDPFGLLADSFPNLRMLRVKYMFGKADHLQALSRLTQLRRKECVLPKDDFRLSGRPAVDAEKGIVYWFITSEHHDDGYRGEGLWWDELDNTMECCEQWAVGKGVTQEKCLDFMKDCGIELNDRLDDEECGMLDGEMNSDVDSEVDQDTIAVQLEIDDSAGSTGSVLAIKARTMDGREFAQVTLDASKTLVRTLVDELASKYPCSPLAMRLVLPSGACIDALETAGKSLAAALA</sequence>
<gene>
    <name evidence="2" type="ORF">AK812_SmicGene17110</name>
</gene>
<evidence type="ECO:0000313" key="2">
    <source>
        <dbReference type="EMBL" id="OLQ00248.1"/>
    </source>
</evidence>
<proteinExistence type="predicted"/>
<dbReference type="AlphaFoldDB" id="A0A1Q9DYK5"/>
<feature type="compositionally biased region" description="Acidic residues" evidence="1">
    <location>
        <begin position="1"/>
        <end position="14"/>
    </location>
</feature>
<name>A0A1Q9DYK5_SYMMI</name>
<evidence type="ECO:0000313" key="3">
    <source>
        <dbReference type="Proteomes" id="UP000186817"/>
    </source>
</evidence>
<dbReference type="Proteomes" id="UP000186817">
    <property type="component" value="Unassembled WGS sequence"/>
</dbReference>
<evidence type="ECO:0000256" key="1">
    <source>
        <dbReference type="SAM" id="MobiDB-lite"/>
    </source>
</evidence>